<dbReference type="Proteomes" id="UP000467840">
    <property type="component" value="Chromosome 14"/>
</dbReference>
<evidence type="ECO:0000313" key="2">
    <source>
        <dbReference type="Proteomes" id="UP000467840"/>
    </source>
</evidence>
<dbReference type="Gene3D" id="3.30.70.270">
    <property type="match status" value="1"/>
</dbReference>
<organism evidence="1 2">
    <name type="scientific">Hevea brasiliensis</name>
    <name type="common">Para rubber tree</name>
    <name type="synonym">Siphonia brasiliensis</name>
    <dbReference type="NCBI Taxonomy" id="3981"/>
    <lineage>
        <taxon>Eukaryota</taxon>
        <taxon>Viridiplantae</taxon>
        <taxon>Streptophyta</taxon>
        <taxon>Embryophyta</taxon>
        <taxon>Tracheophyta</taxon>
        <taxon>Spermatophyta</taxon>
        <taxon>Magnoliopsida</taxon>
        <taxon>eudicotyledons</taxon>
        <taxon>Gunneridae</taxon>
        <taxon>Pentapetalae</taxon>
        <taxon>rosids</taxon>
        <taxon>fabids</taxon>
        <taxon>Malpighiales</taxon>
        <taxon>Euphorbiaceae</taxon>
        <taxon>Crotonoideae</taxon>
        <taxon>Micrandreae</taxon>
        <taxon>Hevea</taxon>
    </lineage>
</organism>
<dbReference type="InterPro" id="IPR021109">
    <property type="entry name" value="Peptidase_aspartic_dom_sf"/>
</dbReference>
<evidence type="ECO:0008006" key="3">
    <source>
        <dbReference type="Google" id="ProtNLM"/>
    </source>
</evidence>
<name>A0A6A6MCK5_HEVBR</name>
<gene>
    <name evidence="1" type="ORF">GH714_007361</name>
</gene>
<dbReference type="SUPFAM" id="SSF56672">
    <property type="entry name" value="DNA/RNA polymerases"/>
    <property type="match status" value="1"/>
</dbReference>
<dbReference type="Pfam" id="PF08284">
    <property type="entry name" value="RVP_2"/>
    <property type="match status" value="1"/>
</dbReference>
<proteinExistence type="predicted"/>
<dbReference type="EMBL" id="JAAGAX010000006">
    <property type="protein sequence ID" value="KAF2310238.1"/>
    <property type="molecule type" value="Genomic_DNA"/>
</dbReference>
<dbReference type="CDD" id="cd00303">
    <property type="entry name" value="retropepsin_like"/>
    <property type="match status" value="1"/>
</dbReference>
<accession>A0A6A6MCK5</accession>
<comment type="caution">
    <text evidence="1">The sequence shown here is derived from an EMBL/GenBank/DDBJ whole genome shotgun (WGS) entry which is preliminary data.</text>
</comment>
<dbReference type="InterPro" id="IPR043128">
    <property type="entry name" value="Rev_trsase/Diguanyl_cyclase"/>
</dbReference>
<dbReference type="InterPro" id="IPR032567">
    <property type="entry name" value="RTL1-rel"/>
</dbReference>
<sequence length="264" mass="29540">MFKPKTLEEAISLARMRDEQLLRQKKAIRPSYQTSFLSPTTSKPSTPIKRLSWEEMQNRRAKGLCFNCDEKFVPGHGCTKPQLLLLDGGFDIDDDDEDGEPEISLHALIGWSSSGTMRVVIQIKSLELICLIDSGSTHNFINEKVAGSLKLLVEPTRPFNVKVTNGDPLQCSGKFRNTPALLQGIPFSITFYSLPIMGLDVVLGVQWLRLQSPQRSDNPDRFPIPTVEDMLDELHGAAYFTKLDFIAGFHQVRVHPADGSQSKL</sequence>
<dbReference type="PANTHER" id="PTHR15503:SF22">
    <property type="entry name" value="TRANSPOSON TY3-I GAG POLYPROTEIN"/>
    <property type="match status" value="1"/>
</dbReference>
<dbReference type="Gene3D" id="2.40.70.10">
    <property type="entry name" value="Acid Proteases"/>
    <property type="match status" value="1"/>
</dbReference>
<keyword evidence="2" id="KW-1185">Reference proteome</keyword>
<dbReference type="PANTHER" id="PTHR15503">
    <property type="entry name" value="LDOC1 RELATED"/>
    <property type="match status" value="1"/>
</dbReference>
<evidence type="ECO:0000313" key="1">
    <source>
        <dbReference type="EMBL" id="KAF2310238.1"/>
    </source>
</evidence>
<dbReference type="AlphaFoldDB" id="A0A6A6MCK5"/>
<reference evidence="1 2" key="1">
    <citation type="journal article" date="2020" name="Mol. Plant">
        <title>The Chromosome-Based Rubber Tree Genome Provides New Insights into Spurge Genome Evolution and Rubber Biosynthesis.</title>
        <authorList>
            <person name="Liu J."/>
            <person name="Shi C."/>
            <person name="Shi C.C."/>
            <person name="Li W."/>
            <person name="Zhang Q.J."/>
            <person name="Zhang Y."/>
            <person name="Li K."/>
            <person name="Lu H.F."/>
            <person name="Shi C."/>
            <person name="Zhu S.T."/>
            <person name="Xiao Z.Y."/>
            <person name="Nan H."/>
            <person name="Yue Y."/>
            <person name="Zhu X.G."/>
            <person name="Wu Y."/>
            <person name="Hong X.N."/>
            <person name="Fan G.Y."/>
            <person name="Tong Y."/>
            <person name="Zhang D."/>
            <person name="Mao C.L."/>
            <person name="Liu Y.L."/>
            <person name="Hao S.J."/>
            <person name="Liu W.Q."/>
            <person name="Lv M.Q."/>
            <person name="Zhang H.B."/>
            <person name="Liu Y."/>
            <person name="Hu-Tang G.R."/>
            <person name="Wang J.P."/>
            <person name="Wang J.H."/>
            <person name="Sun Y.H."/>
            <person name="Ni S.B."/>
            <person name="Chen W.B."/>
            <person name="Zhang X.C."/>
            <person name="Jiao Y.N."/>
            <person name="Eichler E.E."/>
            <person name="Li G.H."/>
            <person name="Liu X."/>
            <person name="Gao L.Z."/>
        </authorList>
    </citation>
    <scope>NUCLEOTIDE SEQUENCE [LARGE SCALE GENOMIC DNA]</scope>
    <source>
        <strain evidence="2">cv. GT1</strain>
        <tissue evidence="1">Leaf</tissue>
    </source>
</reference>
<protein>
    <recommendedName>
        <fullName evidence="3">Reverse transcriptase domain-containing protein</fullName>
    </recommendedName>
</protein>
<dbReference type="InterPro" id="IPR043502">
    <property type="entry name" value="DNA/RNA_pol_sf"/>
</dbReference>
<dbReference type="SUPFAM" id="SSF50630">
    <property type="entry name" value="Acid proteases"/>
    <property type="match status" value="1"/>
</dbReference>